<dbReference type="GeneID" id="19169485"/>
<dbReference type="OrthoDB" id="2020070at2759"/>
<organism evidence="3 4">
    <name type="scientific">Capronia epimyces CBS 606.96</name>
    <dbReference type="NCBI Taxonomy" id="1182542"/>
    <lineage>
        <taxon>Eukaryota</taxon>
        <taxon>Fungi</taxon>
        <taxon>Dikarya</taxon>
        <taxon>Ascomycota</taxon>
        <taxon>Pezizomycotina</taxon>
        <taxon>Eurotiomycetes</taxon>
        <taxon>Chaetothyriomycetidae</taxon>
        <taxon>Chaetothyriales</taxon>
        <taxon>Herpotrichiellaceae</taxon>
        <taxon>Capronia</taxon>
    </lineage>
</organism>
<dbReference type="HOGENOM" id="CLU_038171_1_0_1"/>
<dbReference type="InterPro" id="IPR055100">
    <property type="entry name" value="GNAT_LYC1-like"/>
</dbReference>
<keyword evidence="4" id="KW-1185">Reference proteome</keyword>
<evidence type="ECO:0000313" key="4">
    <source>
        <dbReference type="Proteomes" id="UP000019478"/>
    </source>
</evidence>
<dbReference type="AlphaFoldDB" id="W9Y4X1"/>
<dbReference type="InterPro" id="IPR000182">
    <property type="entry name" value="GNAT_dom"/>
</dbReference>
<dbReference type="CDD" id="cd04301">
    <property type="entry name" value="NAT_SF"/>
    <property type="match status" value="1"/>
</dbReference>
<dbReference type="Pfam" id="PF13508">
    <property type="entry name" value="Acetyltransf_7"/>
    <property type="match status" value="1"/>
</dbReference>
<dbReference type="RefSeq" id="XP_007733685.1">
    <property type="nucleotide sequence ID" value="XM_007735495.1"/>
</dbReference>
<reference evidence="3 4" key="1">
    <citation type="submission" date="2013-03" db="EMBL/GenBank/DDBJ databases">
        <title>The Genome Sequence of Capronia epimyces CBS 606.96.</title>
        <authorList>
            <consortium name="The Broad Institute Genomics Platform"/>
            <person name="Cuomo C."/>
            <person name="de Hoog S."/>
            <person name="Gorbushina A."/>
            <person name="Walker B."/>
            <person name="Young S.K."/>
            <person name="Zeng Q."/>
            <person name="Gargeya S."/>
            <person name="Fitzgerald M."/>
            <person name="Haas B."/>
            <person name="Abouelleil A."/>
            <person name="Allen A.W."/>
            <person name="Alvarado L."/>
            <person name="Arachchi H.M."/>
            <person name="Berlin A.M."/>
            <person name="Chapman S.B."/>
            <person name="Gainer-Dewar J."/>
            <person name="Goldberg J."/>
            <person name="Griggs A."/>
            <person name="Gujja S."/>
            <person name="Hansen M."/>
            <person name="Howarth C."/>
            <person name="Imamovic A."/>
            <person name="Ireland A."/>
            <person name="Larimer J."/>
            <person name="McCowan C."/>
            <person name="Murphy C."/>
            <person name="Pearson M."/>
            <person name="Poon T.W."/>
            <person name="Priest M."/>
            <person name="Roberts A."/>
            <person name="Saif S."/>
            <person name="Shea T."/>
            <person name="Sisk P."/>
            <person name="Sykes S."/>
            <person name="Wortman J."/>
            <person name="Nusbaum C."/>
            <person name="Birren B."/>
        </authorList>
    </citation>
    <scope>NUCLEOTIDE SEQUENCE [LARGE SCALE GENOMIC DNA]</scope>
    <source>
        <strain evidence="3 4">CBS 606.96</strain>
    </source>
</reference>
<dbReference type="STRING" id="1182542.W9Y4X1"/>
<dbReference type="InterPro" id="IPR016181">
    <property type="entry name" value="Acyl_CoA_acyltransferase"/>
</dbReference>
<dbReference type="eggNOG" id="ENOG502S41G">
    <property type="taxonomic scope" value="Eukaryota"/>
</dbReference>
<dbReference type="EMBL" id="AMGY01000004">
    <property type="protein sequence ID" value="EXJ84700.1"/>
    <property type="molecule type" value="Genomic_DNA"/>
</dbReference>
<dbReference type="Proteomes" id="UP000019478">
    <property type="component" value="Unassembled WGS sequence"/>
</dbReference>
<sequence length="407" mass="45795">MASLSVGAHGPQEMIPSVPSALEPRSLPPAQSPDLKLVPATPAENIQTAYLNQPEWGGPLTLEQYLEREAILKSTDLSREGRLVGWILTSDSLPTNDDGTRHIFASCETFTIHGYVAQYGIIERVQAHAIASVYTRPEYRGKGYAGRLMAELGERLETWRQSSLQKANRIANPFSVLWSDIGRDFYAKHGWKAFPSNHIHLAPLNLSGYEAIHGLLPVVDDLFMADVPQIPAVDTLEERLLRLSESNRDITYVAIRPDLEHLQWHFAREEYIHQALGRPRPWIKGAIHRETGIALIWCRVYPESGTDRRLCILHTVVHPSVENSETAQAAMTALLLRAQLEAQFWEMGAVEVWDPSDLVIAAAQELRTEEQGKVEIVAREDHLCSLRWTTSSGNDITWLANEKYAWC</sequence>
<dbReference type="PANTHER" id="PTHR34815:SF2">
    <property type="entry name" value="N-ACETYLTRANSFERASE DOMAIN-CONTAINING PROTEIN"/>
    <property type="match status" value="1"/>
</dbReference>
<proteinExistence type="predicted"/>
<feature type="region of interest" description="Disordered" evidence="1">
    <location>
        <begin position="1"/>
        <end position="33"/>
    </location>
</feature>
<accession>W9Y4X1</accession>
<name>W9Y4X1_9EURO</name>
<dbReference type="SUPFAM" id="SSF55729">
    <property type="entry name" value="Acyl-CoA N-acyltransferases (Nat)"/>
    <property type="match status" value="1"/>
</dbReference>
<evidence type="ECO:0000259" key="2">
    <source>
        <dbReference type="PROSITE" id="PS51186"/>
    </source>
</evidence>
<comment type="caution">
    <text evidence="3">The sequence shown here is derived from an EMBL/GenBank/DDBJ whole genome shotgun (WGS) entry which is preliminary data.</text>
</comment>
<dbReference type="PROSITE" id="PS51186">
    <property type="entry name" value="GNAT"/>
    <property type="match status" value="1"/>
</dbReference>
<dbReference type="GO" id="GO:0016747">
    <property type="term" value="F:acyltransferase activity, transferring groups other than amino-acyl groups"/>
    <property type="evidence" value="ECO:0007669"/>
    <property type="project" value="InterPro"/>
</dbReference>
<dbReference type="PANTHER" id="PTHR34815">
    <property type="entry name" value="LYSINE ACETYLTRANSFERASE"/>
    <property type="match status" value="1"/>
</dbReference>
<dbReference type="InterPro" id="IPR053013">
    <property type="entry name" value="LAT"/>
</dbReference>
<feature type="domain" description="N-acetyltransferase" evidence="2">
    <location>
        <begin position="35"/>
        <end position="207"/>
    </location>
</feature>
<dbReference type="Gene3D" id="3.40.630.30">
    <property type="match status" value="1"/>
</dbReference>
<dbReference type="Pfam" id="PF22998">
    <property type="entry name" value="GNAT_LYC1-like"/>
    <property type="match status" value="1"/>
</dbReference>
<evidence type="ECO:0000313" key="3">
    <source>
        <dbReference type="EMBL" id="EXJ84700.1"/>
    </source>
</evidence>
<protein>
    <recommendedName>
        <fullName evidence="2">N-acetyltransferase domain-containing protein</fullName>
    </recommendedName>
</protein>
<evidence type="ECO:0000256" key="1">
    <source>
        <dbReference type="SAM" id="MobiDB-lite"/>
    </source>
</evidence>
<gene>
    <name evidence="3" type="ORF">A1O3_05370</name>
</gene>